<dbReference type="Pfam" id="PF00001">
    <property type="entry name" value="7tm_1"/>
    <property type="match status" value="1"/>
</dbReference>
<evidence type="ECO:0000256" key="6">
    <source>
        <dbReference type="ARBA" id="ARBA00023136"/>
    </source>
</evidence>
<dbReference type="PRINTS" id="PR00237">
    <property type="entry name" value="GPCRRHODOPSN"/>
</dbReference>
<keyword evidence="8 12" id="KW-0675">Receptor</keyword>
<evidence type="ECO:0000256" key="13">
    <source>
        <dbReference type="SAM" id="MobiDB-lite"/>
    </source>
</evidence>
<reference evidence="16" key="5">
    <citation type="submission" date="2025-09" db="UniProtKB">
        <authorList>
            <consortium name="Ensembl"/>
        </authorList>
    </citation>
    <scope>IDENTIFICATION</scope>
</reference>
<evidence type="ECO:0000256" key="5">
    <source>
        <dbReference type="ARBA" id="ARBA00023040"/>
    </source>
</evidence>
<evidence type="ECO:0000259" key="15">
    <source>
        <dbReference type="PROSITE" id="PS50262"/>
    </source>
</evidence>
<feature type="transmembrane region" description="Helical" evidence="14">
    <location>
        <begin position="106"/>
        <end position="124"/>
    </location>
</feature>
<dbReference type="GO" id="GO:0042277">
    <property type="term" value="F:peptide binding"/>
    <property type="evidence" value="ECO:0007669"/>
    <property type="project" value="TreeGrafter"/>
</dbReference>
<reference evidence="16" key="3">
    <citation type="submission" date="2020-05" db="EMBL/GenBank/DDBJ databases">
        <title>Electrophorus electricus (electric eel) genome, fEleEle1, primary haplotype.</title>
        <authorList>
            <person name="Myers G."/>
            <person name="Meyer A."/>
            <person name="Fedrigo O."/>
            <person name="Formenti G."/>
            <person name="Rhie A."/>
            <person name="Tracey A."/>
            <person name="Sims Y."/>
            <person name="Jarvis E.D."/>
        </authorList>
    </citation>
    <scope>NUCLEOTIDE SEQUENCE [LARGE SCALE GENOMIC DNA]</scope>
</reference>
<reference evidence="16" key="4">
    <citation type="submission" date="2025-08" db="UniProtKB">
        <authorList>
            <consortium name="Ensembl"/>
        </authorList>
    </citation>
    <scope>IDENTIFICATION</scope>
</reference>
<evidence type="ECO:0000313" key="17">
    <source>
        <dbReference type="Proteomes" id="UP000314983"/>
    </source>
</evidence>
<keyword evidence="10 12" id="KW-0807">Transducer</keyword>
<dbReference type="Proteomes" id="UP000314983">
    <property type="component" value="Chromosome 9"/>
</dbReference>
<dbReference type="GO" id="GO:0032870">
    <property type="term" value="P:cellular response to hormone stimulus"/>
    <property type="evidence" value="ECO:0007669"/>
    <property type="project" value="TreeGrafter"/>
</dbReference>
<evidence type="ECO:0000256" key="14">
    <source>
        <dbReference type="SAM" id="Phobius"/>
    </source>
</evidence>
<dbReference type="InterPro" id="IPR005395">
    <property type="entry name" value="NPFF_rcpt"/>
</dbReference>
<feature type="region of interest" description="Disordered" evidence="13">
    <location>
        <begin position="337"/>
        <end position="356"/>
    </location>
</feature>
<dbReference type="PROSITE" id="PS00237">
    <property type="entry name" value="G_PROTEIN_RECEP_F1_1"/>
    <property type="match status" value="1"/>
</dbReference>
<dbReference type="Ensembl" id="ENSEEET00000016950.2">
    <property type="protein sequence ID" value="ENSEEEP00000016758.2"/>
    <property type="gene ID" value="ENSEEEG00000008266.2"/>
</dbReference>
<feature type="transmembrane region" description="Helical" evidence="14">
    <location>
        <begin position="145"/>
        <end position="167"/>
    </location>
</feature>
<evidence type="ECO:0000313" key="16">
    <source>
        <dbReference type="Ensembl" id="ENSEEEP00000016758.2"/>
    </source>
</evidence>
<sequence>ILFSNASNASTLPSITYYPYYQHSLPVATALTVAYLFIFLLCMMGNGLVCLIVLGNRRMRTVTNLFILNLAVSDLLVGMFCIPTTLVDNLITGWPFTNTVCKMSGLVQGMSVSSSVFTLVAIAVDRFRCIVYPFQPKLTLTVAKVTIVMIWVLALVIMCPSAVTLTVEQVRHHYMVHNLDYNHAYPLLSCFENWADPQMRKVYTTVLFAHIYLVPLTLITLMYGRIGPRATPPVIKMLGLVALLFTLSWLPLWTLMLLTDYGGLDEPALDLLTSYVFPFAHWLAFSNSSVNPIIYGYYNENFKRGFQAVCRKYTCCCSGLTAGGSRARRSGRVDMGVAGAGRRGPDTGPNPLPFAARNRVYTDGNLKERRPGSEPERRAASCRVRGSVSVDDAGSLTASETKGVANQKSLQMEDLGRISPVGVTVSQAWDQ</sequence>
<reference evidence="17" key="1">
    <citation type="journal article" date="2014" name="Science">
        <title>Nonhuman genetics. Genomic basis for the convergent evolution of electric organs.</title>
        <authorList>
            <person name="Gallant J.R."/>
            <person name="Traeger L.L."/>
            <person name="Volkening J.D."/>
            <person name="Moffett H."/>
            <person name="Chen P.H."/>
            <person name="Novina C.D."/>
            <person name="Phillips G.N.Jr."/>
            <person name="Anand R."/>
            <person name="Wells G.B."/>
            <person name="Pinch M."/>
            <person name="Guth R."/>
            <person name="Unguez G.A."/>
            <person name="Albert J.S."/>
            <person name="Zakon H.H."/>
            <person name="Samanta M.P."/>
            <person name="Sussman M.R."/>
        </authorList>
    </citation>
    <scope>NUCLEOTIDE SEQUENCE [LARGE SCALE GENOMIC DNA]</scope>
</reference>
<organism evidence="16 17">
    <name type="scientific">Electrophorus electricus</name>
    <name type="common">Electric eel</name>
    <name type="synonym">Gymnotus electricus</name>
    <dbReference type="NCBI Taxonomy" id="8005"/>
    <lineage>
        <taxon>Eukaryota</taxon>
        <taxon>Metazoa</taxon>
        <taxon>Chordata</taxon>
        <taxon>Craniata</taxon>
        <taxon>Vertebrata</taxon>
        <taxon>Euteleostomi</taxon>
        <taxon>Actinopterygii</taxon>
        <taxon>Neopterygii</taxon>
        <taxon>Teleostei</taxon>
        <taxon>Ostariophysi</taxon>
        <taxon>Gymnotiformes</taxon>
        <taxon>Gymnotoidei</taxon>
        <taxon>Gymnotidae</taxon>
        <taxon>Electrophorus</taxon>
    </lineage>
</organism>
<evidence type="ECO:0000256" key="3">
    <source>
        <dbReference type="ARBA" id="ARBA00022692"/>
    </source>
</evidence>
<dbReference type="PANTHER" id="PTHR24241">
    <property type="entry name" value="NEUROPEPTIDE RECEPTOR-RELATED G-PROTEIN COUPLED RECEPTOR"/>
    <property type="match status" value="1"/>
</dbReference>
<accession>A0A4W4EZI8</accession>
<evidence type="ECO:0000256" key="10">
    <source>
        <dbReference type="ARBA" id="ARBA00023224"/>
    </source>
</evidence>
<gene>
    <name evidence="16" type="primary">npffr1l2</name>
</gene>
<feature type="transmembrane region" description="Helical" evidence="14">
    <location>
        <begin position="279"/>
        <end position="298"/>
    </location>
</feature>
<dbReference type="SMART" id="SM01381">
    <property type="entry name" value="7TM_GPCR_Srsx"/>
    <property type="match status" value="1"/>
</dbReference>
<evidence type="ECO:0000256" key="9">
    <source>
        <dbReference type="ARBA" id="ARBA00023180"/>
    </source>
</evidence>
<feature type="region of interest" description="Disordered" evidence="13">
    <location>
        <begin position="363"/>
        <end position="410"/>
    </location>
</feature>
<evidence type="ECO:0000256" key="1">
    <source>
        <dbReference type="ARBA" id="ARBA00004651"/>
    </source>
</evidence>
<dbReference type="PROSITE" id="PS50262">
    <property type="entry name" value="G_PROTEIN_RECEP_F1_2"/>
    <property type="match status" value="1"/>
</dbReference>
<dbReference type="SUPFAM" id="SSF81321">
    <property type="entry name" value="Family A G protein-coupled receptor-like"/>
    <property type="match status" value="1"/>
</dbReference>
<protein>
    <recommendedName>
        <fullName evidence="15">G-protein coupled receptors family 1 profile domain-containing protein</fullName>
    </recommendedName>
</protein>
<keyword evidence="4 14" id="KW-1133">Transmembrane helix</keyword>
<feature type="compositionally biased region" description="Polar residues" evidence="13">
    <location>
        <begin position="396"/>
        <end position="410"/>
    </location>
</feature>
<evidence type="ECO:0000256" key="4">
    <source>
        <dbReference type="ARBA" id="ARBA00022989"/>
    </source>
</evidence>
<dbReference type="GeneTree" id="ENSGT01150000286926"/>
<evidence type="ECO:0000256" key="8">
    <source>
        <dbReference type="ARBA" id="ARBA00023170"/>
    </source>
</evidence>
<feature type="domain" description="G-protein coupled receptors family 1 profile" evidence="15">
    <location>
        <begin position="45"/>
        <end position="295"/>
    </location>
</feature>
<comment type="function">
    <text evidence="11">Receptor for NPAF (A-18-F-amide) and NPFF (F-8-F-amide) neuropeptides, also known as morphine-modulating peptides. Can also be activated by a variety of naturally occurring or synthetic FMRF-amide like ligands. This receptor mediates its action by association with G proteins that activate a phosphatidylinositol-calcium second messenger system.</text>
</comment>
<keyword evidence="7" id="KW-1015">Disulfide bond</keyword>
<feature type="compositionally biased region" description="Basic and acidic residues" evidence="13">
    <location>
        <begin position="365"/>
        <end position="379"/>
    </location>
</feature>
<dbReference type="Gene3D" id="1.20.1070.10">
    <property type="entry name" value="Rhodopsin 7-helix transmembrane proteins"/>
    <property type="match status" value="1"/>
</dbReference>
<dbReference type="GO" id="GO:0008188">
    <property type="term" value="F:neuropeptide receptor activity"/>
    <property type="evidence" value="ECO:0007669"/>
    <property type="project" value="InterPro"/>
</dbReference>
<evidence type="ECO:0000256" key="12">
    <source>
        <dbReference type="RuleBase" id="RU000688"/>
    </source>
</evidence>
<evidence type="ECO:0000256" key="11">
    <source>
        <dbReference type="ARBA" id="ARBA00025478"/>
    </source>
</evidence>
<keyword evidence="9" id="KW-0325">Glycoprotein</keyword>
<evidence type="ECO:0000256" key="7">
    <source>
        <dbReference type="ARBA" id="ARBA00023157"/>
    </source>
</evidence>
<dbReference type="InterPro" id="IPR000276">
    <property type="entry name" value="GPCR_Rhodpsn"/>
</dbReference>
<evidence type="ECO:0000256" key="2">
    <source>
        <dbReference type="ARBA" id="ARBA00022475"/>
    </source>
</evidence>
<dbReference type="AlphaFoldDB" id="A0A4W4EZI8"/>
<keyword evidence="6 14" id="KW-0472">Membrane</keyword>
<feature type="transmembrane region" description="Helical" evidence="14">
    <location>
        <begin position="66"/>
        <end position="86"/>
    </location>
</feature>
<keyword evidence="3 12" id="KW-0812">Transmembrane</keyword>
<proteinExistence type="inferred from homology"/>
<keyword evidence="17" id="KW-1185">Reference proteome</keyword>
<comment type="subcellular location">
    <subcellularLocation>
        <location evidence="1">Cell membrane</location>
        <topology evidence="1">Multi-pass membrane protein</topology>
    </subcellularLocation>
</comment>
<name>A0A4W4EZI8_ELEEL</name>
<keyword evidence="2" id="KW-1003">Cell membrane</keyword>
<reference evidence="17" key="2">
    <citation type="journal article" date="2017" name="Sci. Adv.">
        <title>A tail of two voltages: Proteomic comparison of the three electric organs of the electric eel.</title>
        <authorList>
            <person name="Traeger L.L."/>
            <person name="Sabat G."/>
            <person name="Barrett-Wilt G.A."/>
            <person name="Wells G.B."/>
            <person name="Sussman M.R."/>
        </authorList>
    </citation>
    <scope>NUCLEOTIDE SEQUENCE [LARGE SCALE GENOMIC DNA]</scope>
</reference>
<feature type="transmembrane region" description="Helical" evidence="14">
    <location>
        <begin position="33"/>
        <end position="54"/>
    </location>
</feature>
<keyword evidence="5 12" id="KW-0297">G-protein coupled receptor</keyword>
<comment type="similarity">
    <text evidence="12">Belongs to the G-protein coupled receptor 1 family.</text>
</comment>
<dbReference type="PANTHER" id="PTHR24241:SF82">
    <property type="entry name" value="NEUROPEPTIDE FF RECEPTOR 1-RELATED"/>
    <property type="match status" value="1"/>
</dbReference>
<dbReference type="InterPro" id="IPR017452">
    <property type="entry name" value="GPCR_Rhodpsn_7TM"/>
</dbReference>
<dbReference type="PRINTS" id="PR01570">
    <property type="entry name" value="NPFFRECEPTOR"/>
</dbReference>
<feature type="transmembrane region" description="Helical" evidence="14">
    <location>
        <begin position="202"/>
        <end position="223"/>
    </location>
</feature>
<dbReference type="GO" id="GO:0005886">
    <property type="term" value="C:plasma membrane"/>
    <property type="evidence" value="ECO:0007669"/>
    <property type="project" value="UniProtKB-SubCell"/>
</dbReference>
<feature type="transmembrane region" description="Helical" evidence="14">
    <location>
        <begin position="235"/>
        <end position="259"/>
    </location>
</feature>